<dbReference type="PANTHER" id="PTHR43792:SF1">
    <property type="entry name" value="N-ACETYLTRANSFERASE DOMAIN-CONTAINING PROTEIN"/>
    <property type="match status" value="1"/>
</dbReference>
<proteinExistence type="predicted"/>
<dbReference type="InterPro" id="IPR051531">
    <property type="entry name" value="N-acetyltransferase"/>
</dbReference>
<dbReference type="Gene3D" id="3.40.630.30">
    <property type="match status" value="1"/>
</dbReference>
<dbReference type="RefSeq" id="WP_277578187.1">
    <property type="nucleotide sequence ID" value="NZ_JANRMI010000002.1"/>
</dbReference>
<evidence type="ECO:0000259" key="1">
    <source>
        <dbReference type="PROSITE" id="PS51186"/>
    </source>
</evidence>
<dbReference type="PROSITE" id="PS51186">
    <property type="entry name" value="GNAT"/>
    <property type="match status" value="1"/>
</dbReference>
<dbReference type="PANTHER" id="PTHR43792">
    <property type="entry name" value="GNAT FAMILY, PUTATIVE (AFU_ORTHOLOGUE AFUA_3G00765)-RELATED-RELATED"/>
    <property type="match status" value="1"/>
</dbReference>
<sequence length="176" mass="20214">MTVDNFKLLTARLELRPHRFDDVDFMMELNLDPEVTRYVPDGPFEHVSKARGLIESLRAQFAERKIGRFLVIEKATGKKLGWCGLKWIEETKEIDLGYRFLRSSWGKGFAFEAAQACLSYGFNALNFEKITAQIMPTNTASIALAKKLRMKEASRVIEDDVEFIVFEIQSSKVRTL</sequence>
<dbReference type="InterPro" id="IPR016181">
    <property type="entry name" value="Acyl_CoA_acyltransferase"/>
</dbReference>
<gene>
    <name evidence="2" type="ORF">NWE73_10075</name>
</gene>
<dbReference type="SUPFAM" id="SSF55729">
    <property type="entry name" value="Acyl-CoA N-acyltransferases (Nat)"/>
    <property type="match status" value="1"/>
</dbReference>
<protein>
    <submittedName>
        <fullName evidence="2">GNAT family N-acetyltransferase</fullName>
    </submittedName>
</protein>
<accession>A0ABT6DIN1</accession>
<organism evidence="2 3">
    <name type="scientific">Bdellovibrio svalbardensis</name>
    <dbReference type="NCBI Taxonomy" id="2972972"/>
    <lineage>
        <taxon>Bacteria</taxon>
        <taxon>Pseudomonadati</taxon>
        <taxon>Bdellovibrionota</taxon>
        <taxon>Bdellovibrionia</taxon>
        <taxon>Bdellovibrionales</taxon>
        <taxon>Pseudobdellovibrionaceae</taxon>
        <taxon>Bdellovibrio</taxon>
    </lineage>
</organism>
<keyword evidence="3" id="KW-1185">Reference proteome</keyword>
<dbReference type="InterPro" id="IPR000182">
    <property type="entry name" value="GNAT_dom"/>
</dbReference>
<dbReference type="EMBL" id="JANRMI010000002">
    <property type="protein sequence ID" value="MDG0816712.1"/>
    <property type="molecule type" value="Genomic_DNA"/>
</dbReference>
<feature type="domain" description="N-acetyltransferase" evidence="1">
    <location>
        <begin position="13"/>
        <end position="168"/>
    </location>
</feature>
<reference evidence="2" key="1">
    <citation type="submission" date="2022-08" db="EMBL/GenBank/DDBJ databases">
        <title>Novel Bdellovibrio Species Isolated from Svalbard: Designation Bdellovibrio svalbardensis.</title>
        <authorList>
            <person name="Mitchell R.J."/>
            <person name="Choi S.Y."/>
        </authorList>
    </citation>
    <scope>NUCLEOTIDE SEQUENCE</scope>
    <source>
        <strain evidence="2">PAP01</strain>
    </source>
</reference>
<comment type="caution">
    <text evidence="2">The sequence shown here is derived from an EMBL/GenBank/DDBJ whole genome shotgun (WGS) entry which is preliminary data.</text>
</comment>
<dbReference type="Proteomes" id="UP001152321">
    <property type="component" value="Unassembled WGS sequence"/>
</dbReference>
<name>A0ABT6DIN1_9BACT</name>
<evidence type="ECO:0000313" key="2">
    <source>
        <dbReference type="EMBL" id="MDG0816712.1"/>
    </source>
</evidence>
<dbReference type="Pfam" id="PF13302">
    <property type="entry name" value="Acetyltransf_3"/>
    <property type="match status" value="1"/>
</dbReference>
<evidence type="ECO:0000313" key="3">
    <source>
        <dbReference type="Proteomes" id="UP001152321"/>
    </source>
</evidence>